<evidence type="ECO:0000256" key="6">
    <source>
        <dbReference type="SAM" id="Coils"/>
    </source>
</evidence>
<feature type="domain" description="WW" evidence="8">
    <location>
        <begin position="139"/>
        <end position="168"/>
    </location>
</feature>
<protein>
    <submittedName>
        <fullName evidence="10">PRP40 pre-mRNA processing factor 40</fullName>
    </submittedName>
</protein>
<dbReference type="GO" id="GO:0005685">
    <property type="term" value="C:U1 snRNP"/>
    <property type="evidence" value="ECO:0007669"/>
    <property type="project" value="TreeGrafter"/>
</dbReference>
<dbReference type="PANTHER" id="PTHR11864">
    <property type="entry name" value="PRE-MRNA-PROCESSING PROTEIN PRP40"/>
    <property type="match status" value="1"/>
</dbReference>
<evidence type="ECO:0000313" key="11">
    <source>
        <dbReference type="Proteomes" id="UP000807716"/>
    </source>
</evidence>
<dbReference type="Pfam" id="PF01846">
    <property type="entry name" value="FF"/>
    <property type="match status" value="4"/>
</dbReference>
<evidence type="ECO:0000256" key="3">
    <source>
        <dbReference type="ARBA" id="ARBA00022737"/>
    </source>
</evidence>
<dbReference type="SUPFAM" id="SSF51045">
    <property type="entry name" value="WW domain"/>
    <property type="match status" value="2"/>
</dbReference>
<proteinExistence type="predicted"/>
<dbReference type="SMART" id="SM00441">
    <property type="entry name" value="FF"/>
    <property type="match status" value="5"/>
</dbReference>
<evidence type="ECO:0000256" key="7">
    <source>
        <dbReference type="SAM" id="MobiDB-lite"/>
    </source>
</evidence>
<name>A0A9P6PSG7_9FUNG</name>
<dbReference type="SUPFAM" id="SSF81698">
    <property type="entry name" value="FF domain"/>
    <property type="match status" value="5"/>
</dbReference>
<comment type="subcellular location">
    <subcellularLocation>
        <location evidence="1">Nucleus</location>
    </subcellularLocation>
</comment>
<evidence type="ECO:0000256" key="4">
    <source>
        <dbReference type="ARBA" id="ARBA00023187"/>
    </source>
</evidence>
<dbReference type="Gene3D" id="1.10.10.440">
    <property type="entry name" value="FF domain"/>
    <property type="match status" value="5"/>
</dbReference>
<feature type="domain" description="WW" evidence="8">
    <location>
        <begin position="100"/>
        <end position="127"/>
    </location>
</feature>
<keyword evidence="4" id="KW-0508">mRNA splicing</keyword>
<dbReference type="AlphaFoldDB" id="A0A9P6PSG7"/>
<dbReference type="InterPro" id="IPR039726">
    <property type="entry name" value="Prp40-like"/>
</dbReference>
<dbReference type="CDD" id="cd00201">
    <property type="entry name" value="WW"/>
    <property type="match status" value="2"/>
</dbReference>
<feature type="coiled-coil region" evidence="6">
    <location>
        <begin position="482"/>
        <end position="509"/>
    </location>
</feature>
<evidence type="ECO:0000256" key="1">
    <source>
        <dbReference type="ARBA" id="ARBA00004123"/>
    </source>
</evidence>
<dbReference type="EMBL" id="JAAAJB010000740">
    <property type="protein sequence ID" value="KAG0251570.1"/>
    <property type="molecule type" value="Genomic_DNA"/>
</dbReference>
<dbReference type="Pfam" id="PF00397">
    <property type="entry name" value="WW"/>
    <property type="match status" value="2"/>
</dbReference>
<dbReference type="InterPro" id="IPR001202">
    <property type="entry name" value="WW_dom"/>
</dbReference>
<keyword evidence="2" id="KW-0507">mRNA processing</keyword>
<dbReference type="InterPro" id="IPR002713">
    <property type="entry name" value="FF_domain"/>
</dbReference>
<feature type="compositionally biased region" description="Pro residues" evidence="7">
    <location>
        <begin position="268"/>
        <end position="279"/>
    </location>
</feature>
<dbReference type="InterPro" id="IPR036517">
    <property type="entry name" value="FF_domain_sf"/>
</dbReference>
<feature type="compositionally biased region" description="Basic and acidic residues" evidence="7">
    <location>
        <begin position="759"/>
        <end position="780"/>
    </location>
</feature>
<dbReference type="GO" id="GO:0045292">
    <property type="term" value="P:mRNA cis splicing, via spliceosome"/>
    <property type="evidence" value="ECO:0007669"/>
    <property type="project" value="InterPro"/>
</dbReference>
<dbReference type="PROSITE" id="PS50020">
    <property type="entry name" value="WW_DOMAIN_2"/>
    <property type="match status" value="2"/>
</dbReference>
<keyword evidence="3" id="KW-0677">Repeat</keyword>
<evidence type="ECO:0000259" key="8">
    <source>
        <dbReference type="PROSITE" id="PS50020"/>
    </source>
</evidence>
<dbReference type="PROSITE" id="PS51676">
    <property type="entry name" value="FF"/>
    <property type="match status" value="2"/>
</dbReference>
<feature type="compositionally biased region" description="Basic and acidic residues" evidence="7">
    <location>
        <begin position="801"/>
        <end position="813"/>
    </location>
</feature>
<dbReference type="OrthoDB" id="187617at2759"/>
<feature type="domain" description="FF" evidence="9">
    <location>
        <begin position="295"/>
        <end position="349"/>
    </location>
</feature>
<evidence type="ECO:0000313" key="10">
    <source>
        <dbReference type="EMBL" id="KAG0251570.1"/>
    </source>
</evidence>
<accession>A0A9P6PSG7</accession>
<dbReference type="SMART" id="SM00456">
    <property type="entry name" value="WW"/>
    <property type="match status" value="2"/>
</dbReference>
<keyword evidence="5" id="KW-0539">Nucleus</keyword>
<organism evidence="10 11">
    <name type="scientific">Actinomortierella ambigua</name>
    <dbReference type="NCBI Taxonomy" id="1343610"/>
    <lineage>
        <taxon>Eukaryota</taxon>
        <taxon>Fungi</taxon>
        <taxon>Fungi incertae sedis</taxon>
        <taxon>Mucoromycota</taxon>
        <taxon>Mortierellomycotina</taxon>
        <taxon>Mortierellomycetes</taxon>
        <taxon>Mortierellales</taxon>
        <taxon>Mortierellaceae</taxon>
        <taxon>Actinomortierella</taxon>
    </lineage>
</organism>
<feature type="domain" description="FF" evidence="9">
    <location>
        <begin position="645"/>
        <end position="703"/>
    </location>
</feature>
<feature type="region of interest" description="Disordered" evidence="7">
    <location>
        <begin position="707"/>
        <end position="831"/>
    </location>
</feature>
<feature type="region of interest" description="Disordered" evidence="7">
    <location>
        <begin position="179"/>
        <end position="285"/>
    </location>
</feature>
<dbReference type="InterPro" id="IPR036020">
    <property type="entry name" value="WW_dom_sf"/>
</dbReference>
<evidence type="ECO:0000256" key="5">
    <source>
        <dbReference type="ARBA" id="ARBA00023242"/>
    </source>
</evidence>
<comment type="caution">
    <text evidence="10">The sequence shown here is derived from an EMBL/GenBank/DDBJ whole genome shotgun (WGS) entry which is preliminary data.</text>
</comment>
<keyword evidence="6" id="KW-0175">Coiled coil</keyword>
<dbReference type="FunFam" id="1.10.10.440:FF:000013">
    <property type="entry name" value="pre-mRNA-processing protein 40A isoform X1"/>
    <property type="match status" value="1"/>
</dbReference>
<dbReference type="PANTHER" id="PTHR11864:SF0">
    <property type="entry name" value="PRP40 PRE-MRNA PROCESSING FACTOR 40 HOMOLOG A (YEAST)"/>
    <property type="match status" value="1"/>
</dbReference>
<sequence length="831" mass="96375">MPGERYFRGISLYADANERTLFGRRLPTRMSDGTPESAFTFLLIQQDNYELDQFTVRLNLSVLIFFIAFHPRCIKTASTGTTVAGATAAPTAVGDEKALWTVYTHQDGREYYYHTVTKQTVWQKPNELKTPKELELEASPWKEYTTKEGKKYYHNAKTSSTVWTIPDEYKTLVEQYEQEKEEAKQRKDKDRQQQRLDKQQHQQQQHQQQPPPQLKPQPFQPQPGVAGVLPFAPPVTGGGMPTPHGHPPHSGLPARPSAPFVPQQQRPPIVPIPQRPPKQPTTTNVVNQAPEFESKEEAEKAFMKMLKDTGVTSTWTWEQTMRAVVTDPMYRALKTIVERKAAFQAYVEEQRIAEQEEAKAKEQKLRADFLALLETSGKVTHASRYSTIKQQFADEPAFTAFGDDDRLRQSVFSTLIDDLTRKEKELARQRRREGMTKLTALLKAMPEITYATRWAAAQELYMARPDFQRDEVLRSLNKVDQLSVFEEHIKVLERDYEHQRERKRLLRRRTERKRREGFRALLGEFRGEGKVNARTEWSQVYPAFKDNVRYQDILGQPGSTTQELFWDLIEDLDEKLYQDRKVVQEVLKAIDCEIVPETTFEEFYAKLQTEEKIQAIRKEDIQLIFDQLLAKAAHHAKEEKRRQERIARKKAEAFRYMLKHLDPPVTLETTWEEVKAKAESKPEFNSFDNDAQRKEIFDRYLERLKERNDSDDEDGSILEDDADYYGGKRSSSSSDRKRASHHSHYSPSSSSSAHHRHDDHHYSHSRDRSSKRSHDSDSHHSGHKHGRGEYDSADKNQAPTDDSRHAKKPKTDEEPINPLTAPDSEKEEGEV</sequence>
<evidence type="ECO:0000256" key="2">
    <source>
        <dbReference type="ARBA" id="ARBA00022664"/>
    </source>
</evidence>
<keyword evidence="11" id="KW-1185">Reference proteome</keyword>
<dbReference type="Proteomes" id="UP000807716">
    <property type="component" value="Unassembled WGS sequence"/>
</dbReference>
<feature type="compositionally biased region" description="Pro residues" evidence="7">
    <location>
        <begin position="209"/>
        <end position="221"/>
    </location>
</feature>
<reference evidence="10" key="1">
    <citation type="journal article" date="2020" name="Fungal Divers.">
        <title>Resolving the Mortierellaceae phylogeny through synthesis of multi-gene phylogenetics and phylogenomics.</title>
        <authorList>
            <person name="Vandepol N."/>
            <person name="Liber J."/>
            <person name="Desiro A."/>
            <person name="Na H."/>
            <person name="Kennedy M."/>
            <person name="Barry K."/>
            <person name="Grigoriev I.V."/>
            <person name="Miller A.N."/>
            <person name="O'Donnell K."/>
            <person name="Stajich J.E."/>
            <person name="Bonito G."/>
        </authorList>
    </citation>
    <scope>NUCLEOTIDE SEQUENCE</scope>
    <source>
        <strain evidence="10">BC1065</strain>
    </source>
</reference>
<dbReference type="GO" id="GO:0071004">
    <property type="term" value="C:U2-type prespliceosome"/>
    <property type="evidence" value="ECO:0007669"/>
    <property type="project" value="TreeGrafter"/>
</dbReference>
<feature type="compositionally biased region" description="Basic and acidic residues" evidence="7">
    <location>
        <begin position="179"/>
        <end position="200"/>
    </location>
</feature>
<evidence type="ECO:0000259" key="9">
    <source>
        <dbReference type="PROSITE" id="PS51676"/>
    </source>
</evidence>
<dbReference type="GO" id="GO:0003723">
    <property type="term" value="F:RNA binding"/>
    <property type="evidence" value="ECO:0007669"/>
    <property type="project" value="TreeGrafter"/>
</dbReference>
<gene>
    <name evidence="10" type="primary">PRPF40A</name>
    <name evidence="10" type="ORF">DFQ27_008695</name>
</gene>
<feature type="compositionally biased region" description="Acidic residues" evidence="7">
    <location>
        <begin position="709"/>
        <end position="723"/>
    </location>
</feature>
<dbReference type="Pfam" id="PF25432">
    <property type="entry name" value="FF_PRPF40A"/>
    <property type="match status" value="1"/>
</dbReference>
<dbReference type="Gene3D" id="2.20.70.10">
    <property type="match status" value="2"/>
</dbReference>